<proteinExistence type="predicted"/>
<feature type="region of interest" description="Disordered" evidence="1">
    <location>
        <begin position="157"/>
        <end position="210"/>
    </location>
</feature>
<dbReference type="KEGG" id="kpin:30175593"/>
<dbReference type="RefSeq" id="XP_019008056.1">
    <property type="nucleotide sequence ID" value="XM_019158918.1"/>
</dbReference>
<organism evidence="3">
    <name type="scientific">Kwoniella pini CBS 10737</name>
    <dbReference type="NCBI Taxonomy" id="1296096"/>
    <lineage>
        <taxon>Eukaryota</taxon>
        <taxon>Fungi</taxon>
        <taxon>Dikarya</taxon>
        <taxon>Basidiomycota</taxon>
        <taxon>Agaricomycotina</taxon>
        <taxon>Tremellomycetes</taxon>
        <taxon>Tremellales</taxon>
        <taxon>Cryptococcaceae</taxon>
        <taxon>Kwoniella</taxon>
    </lineage>
</organism>
<evidence type="ECO:0000313" key="4">
    <source>
        <dbReference type="EMBL" id="WWC72458.1"/>
    </source>
</evidence>
<dbReference type="GeneID" id="30175593"/>
<dbReference type="Proteomes" id="UP000094020">
    <property type="component" value="Chromosome 9"/>
</dbReference>
<keyword evidence="2" id="KW-0472">Membrane</keyword>
<evidence type="ECO:0000313" key="3">
    <source>
        <dbReference type="EMBL" id="OCF46837.1"/>
    </source>
</evidence>
<dbReference type="EMBL" id="KI894015">
    <property type="protein sequence ID" value="OCF46837.1"/>
    <property type="molecule type" value="Genomic_DNA"/>
</dbReference>
<feature type="compositionally biased region" description="Polar residues" evidence="1">
    <location>
        <begin position="53"/>
        <end position="73"/>
    </location>
</feature>
<dbReference type="PANTHER" id="PTHR24216:SF65">
    <property type="entry name" value="PAXILLIN-LIKE PROTEIN 1"/>
    <property type="match status" value="1"/>
</dbReference>
<dbReference type="PANTHER" id="PTHR24216">
    <property type="entry name" value="PAXILLIN-RELATED"/>
    <property type="match status" value="1"/>
</dbReference>
<feature type="transmembrane region" description="Helical" evidence="2">
    <location>
        <begin position="125"/>
        <end position="148"/>
    </location>
</feature>
<keyword evidence="2" id="KW-1133">Transmembrane helix</keyword>
<keyword evidence="2" id="KW-0812">Transmembrane</keyword>
<reference evidence="3" key="3">
    <citation type="submission" date="2016-07" db="EMBL/GenBank/DDBJ databases">
        <title>Evolution of pathogenesis and genome organization in the Tremellales.</title>
        <authorList>
            <person name="Cuomo C."/>
            <person name="Litvintseva A."/>
            <person name="Heitman J."/>
            <person name="Chen Y."/>
            <person name="Sun S."/>
            <person name="Springer D."/>
            <person name="Dromer F."/>
            <person name="Young S."/>
            <person name="Zeng Q."/>
            <person name="Chapman S."/>
            <person name="Gujja S."/>
            <person name="Saif S."/>
            <person name="Birren B."/>
        </authorList>
    </citation>
    <scope>NUCLEOTIDE SEQUENCE</scope>
    <source>
        <strain evidence="3">CBS 10737</strain>
    </source>
</reference>
<protein>
    <submittedName>
        <fullName evidence="3">Uncharacterized protein</fullName>
    </submittedName>
</protein>
<reference evidence="4" key="4">
    <citation type="submission" date="2024-02" db="EMBL/GenBank/DDBJ databases">
        <title>Comparative genomics of Cryptococcus and Kwoniella reveals pathogenesis evolution and contrasting modes of karyotype evolution via chromosome fusion or intercentromeric recombination.</title>
        <authorList>
            <person name="Coelho M.A."/>
            <person name="David-Palma M."/>
            <person name="Shea T."/>
            <person name="Bowers K."/>
            <person name="McGinley-Smith S."/>
            <person name="Mohammad A.W."/>
            <person name="Gnirke A."/>
            <person name="Yurkov A.M."/>
            <person name="Nowrousian M."/>
            <person name="Sun S."/>
            <person name="Cuomo C.A."/>
            <person name="Heitman J."/>
        </authorList>
    </citation>
    <scope>NUCLEOTIDE SEQUENCE</scope>
    <source>
        <strain evidence="4">CBS 10737</strain>
    </source>
</reference>
<evidence type="ECO:0000256" key="1">
    <source>
        <dbReference type="SAM" id="MobiDB-lite"/>
    </source>
</evidence>
<feature type="transmembrane region" description="Helical" evidence="2">
    <location>
        <begin position="216"/>
        <end position="235"/>
    </location>
</feature>
<name>A0A1B9HU87_9TREE</name>
<reference evidence="4" key="2">
    <citation type="submission" date="2013-07" db="EMBL/GenBank/DDBJ databases">
        <authorList>
            <consortium name="The Broad Institute Genome Sequencing Platform"/>
            <person name="Cuomo C."/>
            <person name="Litvintseva A."/>
            <person name="Chen Y."/>
            <person name="Heitman J."/>
            <person name="Sun S."/>
            <person name="Springer D."/>
            <person name="Dromer F."/>
            <person name="Young S.K."/>
            <person name="Zeng Q."/>
            <person name="Gargeya S."/>
            <person name="Fitzgerald M."/>
            <person name="Abouelleil A."/>
            <person name="Alvarado L."/>
            <person name="Berlin A.M."/>
            <person name="Chapman S.B."/>
            <person name="Dewar J."/>
            <person name="Goldberg J."/>
            <person name="Griggs A."/>
            <person name="Gujja S."/>
            <person name="Hansen M."/>
            <person name="Howarth C."/>
            <person name="Imamovic A."/>
            <person name="Larimer J."/>
            <person name="McCowan C."/>
            <person name="Murphy C."/>
            <person name="Pearson M."/>
            <person name="Priest M."/>
            <person name="Roberts A."/>
            <person name="Saif S."/>
            <person name="Shea T."/>
            <person name="Sykes S."/>
            <person name="Wortman J."/>
            <person name="Nusbaum C."/>
            <person name="Birren B."/>
        </authorList>
    </citation>
    <scope>NUCLEOTIDE SEQUENCE</scope>
    <source>
        <strain evidence="4">CBS 10737</strain>
    </source>
</reference>
<sequence>MVMFLTISTTKLTLNTLVIFALINYHTYTTARSTDPDITHTDPTLTIERSSISVTTDSSLPTSQDSLAATQPKPSILTPPQQQFKQIPIQPPFIVNNNPQPQPTETQVIYLQTFNHSLPQGASPFLHPLAVILILCSILGFISVLLTLPFNLPGMSSSSSSSKQPSSSSSPKPSSSSSSSSKPSSSSSSSSSSSRPSSSSSSGSPMASPPQPIPTISANAWMSFFLFCCLVLIILQGPLGLTGNSILPGFPSTFIGGYKSIPNVLPNIGNTLPGCIGIVSGYVPWCQQEQQPQIQVQQLIQNPSINYDGNRVLYGSGIPQGLNMGGQGGFSSSNGGGNWNWYSNGGGGGNIVRQPIYHSPQQQQRSVQYQRPGLQIQINQGRNPVSQQGINDNVNVQSQYINQPPPSQNIPIQQPISINNPPSIIPTSTIASINNLENAFYPLLVGAIALLVVFDYAS</sequence>
<feature type="compositionally biased region" description="Low complexity" evidence="1">
    <location>
        <begin position="157"/>
        <end position="206"/>
    </location>
</feature>
<feature type="transmembrane region" description="Helical" evidence="2">
    <location>
        <begin position="439"/>
        <end position="457"/>
    </location>
</feature>
<evidence type="ECO:0000256" key="2">
    <source>
        <dbReference type="SAM" id="Phobius"/>
    </source>
</evidence>
<reference evidence="3" key="1">
    <citation type="submission" date="2013-07" db="EMBL/GenBank/DDBJ databases">
        <title>The Genome Sequence of Cryptococcus pinus CBS10737.</title>
        <authorList>
            <consortium name="The Broad Institute Genome Sequencing Platform"/>
            <person name="Cuomo C."/>
            <person name="Litvintseva A."/>
            <person name="Chen Y."/>
            <person name="Heitman J."/>
            <person name="Sun S."/>
            <person name="Springer D."/>
            <person name="Dromer F."/>
            <person name="Young S.K."/>
            <person name="Zeng Q."/>
            <person name="Gargeya S."/>
            <person name="Fitzgerald M."/>
            <person name="Abouelleil A."/>
            <person name="Alvarado L."/>
            <person name="Berlin A.M."/>
            <person name="Chapman S.B."/>
            <person name="Dewar J."/>
            <person name="Goldberg J."/>
            <person name="Griggs A."/>
            <person name="Gujja S."/>
            <person name="Hansen M."/>
            <person name="Howarth C."/>
            <person name="Imamovic A."/>
            <person name="Larimer J."/>
            <person name="McCowan C."/>
            <person name="Murphy C."/>
            <person name="Pearson M."/>
            <person name="Priest M."/>
            <person name="Roberts A."/>
            <person name="Saif S."/>
            <person name="Shea T."/>
            <person name="Sykes S."/>
            <person name="Wortman J."/>
            <person name="Nusbaum C."/>
            <person name="Birren B."/>
        </authorList>
    </citation>
    <scope>NUCLEOTIDE SEQUENCE [LARGE SCALE GENOMIC DNA]</scope>
    <source>
        <strain evidence="3">CBS 10737</strain>
    </source>
</reference>
<keyword evidence="5" id="KW-1185">Reference proteome</keyword>
<feature type="region of interest" description="Disordered" evidence="1">
    <location>
        <begin position="53"/>
        <end position="75"/>
    </location>
</feature>
<dbReference type="EMBL" id="CP144527">
    <property type="protein sequence ID" value="WWC72458.1"/>
    <property type="molecule type" value="Genomic_DNA"/>
</dbReference>
<evidence type="ECO:0000313" key="5">
    <source>
        <dbReference type="Proteomes" id="UP000094020"/>
    </source>
</evidence>
<gene>
    <name evidence="3" type="ORF">I206_07224</name>
    <name evidence="4" type="ORF">I206_106420</name>
</gene>
<accession>A0A1B9HU87</accession>
<dbReference type="OrthoDB" id="2596976at2759"/>
<feature type="transmembrane region" description="Helical" evidence="2">
    <location>
        <begin position="12"/>
        <end position="28"/>
    </location>
</feature>
<dbReference type="AlphaFoldDB" id="A0A1B9HU87"/>